<proteinExistence type="predicted"/>
<name>A0A022VRH9_TRIRU</name>
<dbReference type="PANTHER" id="PTHR42023:SF1">
    <property type="entry name" value="BHLH DOMAIN-CONTAINING PROTEIN"/>
    <property type="match status" value="1"/>
</dbReference>
<dbReference type="HOGENOM" id="CLU_601246_0_0_1"/>
<protein>
    <submittedName>
        <fullName evidence="2">Uncharacterized protein</fullName>
    </submittedName>
</protein>
<dbReference type="AlphaFoldDB" id="A0A022VRH9"/>
<evidence type="ECO:0000313" key="2">
    <source>
        <dbReference type="EMBL" id="EZF48635.1"/>
    </source>
</evidence>
<dbReference type="PANTHER" id="PTHR42023">
    <property type="entry name" value="BHLH DOMAIN-CONTAINING PROTEIN"/>
    <property type="match status" value="1"/>
</dbReference>
<sequence>MWKKIHKPRDWAKPQGQAVTVSASEKIHAISGFCHGGYTHPHGPQPSQSNVIVPEPLPRASLQSAHARNPSSVYSQDSMAHSPHNHGELYQSYSSTYRSGYGDRDVSPPVSPIREHYPSSRESRDVSPIEEPKGNCIADMHNKDNRPAPRATYAYNSNGDMKQPTSGRQPLTKWDGYSRDPTVSDKGKYHQDIQGSAKPEAYSRASGPSKPRFDIEPETGRVNVPKTRRRTDCDISADSNPPPPPLKDRSYRGPSSTRPTDGKPITANPKSKDNKALPMAPKPRPAVPQKDKVLGRPAPAPLSIPNSTYSSLFEDSLETSSASVWETGKFVGATDQPEQDSSKGKDGLGDILTERLQGIALSQEPRSRFSATTYATTEPGSPPPISESFDQPLPGIGSRMHQFSAKNTTRKPTPSQMTTVSETGTGPQTQHETNITTRIDDIKSKLVDLARRKTNIDTMIHELTQVIQPSSIAYDMATRSEVNKTVTSLNNELADIKKEEHELGLKLLRAYKKRDKGDIYANEPTLWVKRVTS</sequence>
<evidence type="ECO:0000256" key="1">
    <source>
        <dbReference type="SAM" id="MobiDB-lite"/>
    </source>
</evidence>
<feature type="region of interest" description="Disordered" evidence="1">
    <location>
        <begin position="32"/>
        <end position="306"/>
    </location>
</feature>
<feature type="compositionally biased region" description="Polar residues" evidence="1">
    <location>
        <begin position="154"/>
        <end position="169"/>
    </location>
</feature>
<dbReference type="OrthoDB" id="4507572at2759"/>
<accession>A0A022VRH9</accession>
<feature type="compositionally biased region" description="Basic and acidic residues" evidence="1">
    <location>
        <begin position="176"/>
        <end position="191"/>
    </location>
</feature>
<feature type="compositionally biased region" description="Polar residues" evidence="1">
    <location>
        <begin position="369"/>
        <end position="379"/>
    </location>
</feature>
<dbReference type="EMBL" id="KK207923">
    <property type="protein sequence ID" value="EZF48635.1"/>
    <property type="molecule type" value="Genomic_DNA"/>
</dbReference>
<feature type="compositionally biased region" description="Basic and acidic residues" evidence="1">
    <location>
        <begin position="113"/>
        <end position="133"/>
    </location>
</feature>
<reference evidence="2" key="1">
    <citation type="submission" date="2014-02" db="EMBL/GenBank/DDBJ databases">
        <title>The Genome Sequence of Trichophyton rubrum (morphotype fischeri) CBS 288.86.</title>
        <authorList>
            <consortium name="The Broad Institute Genomics Platform"/>
            <person name="Cuomo C.A."/>
            <person name="White T.C."/>
            <person name="Graser Y."/>
            <person name="Martinez-Rossi N."/>
            <person name="Heitman J."/>
            <person name="Young S.K."/>
            <person name="Zeng Q."/>
            <person name="Gargeya S."/>
            <person name="Abouelleil A."/>
            <person name="Alvarado L."/>
            <person name="Chapman S.B."/>
            <person name="Gainer-Dewar J."/>
            <person name="Goldberg J."/>
            <person name="Griggs A."/>
            <person name="Gujja S."/>
            <person name="Hansen M."/>
            <person name="Howarth C."/>
            <person name="Imamovic A."/>
            <person name="Larimer J."/>
            <person name="Martinez D."/>
            <person name="Murphy C."/>
            <person name="Pearson M.D."/>
            <person name="Persinoti G."/>
            <person name="Poon T."/>
            <person name="Priest M."/>
            <person name="Roberts A.D."/>
            <person name="Saif S."/>
            <person name="Shea T.D."/>
            <person name="Sykes S.N."/>
            <person name="Wortman J."/>
            <person name="Nusbaum C."/>
            <person name="Birren B."/>
        </authorList>
    </citation>
    <scope>NUCLEOTIDE SEQUENCE [LARGE SCALE GENOMIC DNA]</scope>
    <source>
        <strain evidence="2">CBS 288.86</strain>
    </source>
</reference>
<feature type="region of interest" description="Disordered" evidence="1">
    <location>
        <begin position="364"/>
        <end position="433"/>
    </location>
</feature>
<organism evidence="2">
    <name type="scientific">Trichophyton rubrum CBS 288.86</name>
    <dbReference type="NCBI Taxonomy" id="1215330"/>
    <lineage>
        <taxon>Eukaryota</taxon>
        <taxon>Fungi</taxon>
        <taxon>Dikarya</taxon>
        <taxon>Ascomycota</taxon>
        <taxon>Pezizomycotina</taxon>
        <taxon>Eurotiomycetes</taxon>
        <taxon>Eurotiomycetidae</taxon>
        <taxon>Onygenales</taxon>
        <taxon>Arthrodermataceae</taxon>
        <taxon>Trichophyton</taxon>
    </lineage>
</organism>
<feature type="region of interest" description="Disordered" evidence="1">
    <location>
        <begin position="330"/>
        <end position="351"/>
    </location>
</feature>
<feature type="compositionally biased region" description="Polar residues" evidence="1">
    <location>
        <begin position="404"/>
        <end position="433"/>
    </location>
</feature>
<feature type="compositionally biased region" description="Polar residues" evidence="1">
    <location>
        <begin position="61"/>
        <end position="79"/>
    </location>
</feature>
<dbReference type="Proteomes" id="UP000023758">
    <property type="component" value="Unassembled WGS sequence"/>
</dbReference>
<gene>
    <name evidence="2" type="ORF">H103_07735</name>
</gene>